<reference evidence="1 2" key="1">
    <citation type="submission" date="2019-02" db="EMBL/GenBank/DDBJ databases">
        <title>Deep-cultivation of Planctomycetes and their phenomic and genomic characterization uncovers novel biology.</title>
        <authorList>
            <person name="Wiegand S."/>
            <person name="Jogler M."/>
            <person name="Boedeker C."/>
            <person name="Pinto D."/>
            <person name="Vollmers J."/>
            <person name="Rivas-Marin E."/>
            <person name="Kohn T."/>
            <person name="Peeters S.H."/>
            <person name="Heuer A."/>
            <person name="Rast P."/>
            <person name="Oberbeckmann S."/>
            <person name="Bunk B."/>
            <person name="Jeske O."/>
            <person name="Meyerdierks A."/>
            <person name="Storesund J.E."/>
            <person name="Kallscheuer N."/>
            <person name="Luecker S."/>
            <person name="Lage O.M."/>
            <person name="Pohl T."/>
            <person name="Merkel B.J."/>
            <person name="Hornburger P."/>
            <person name="Mueller R.-W."/>
            <person name="Bruemmer F."/>
            <person name="Labrenz M."/>
            <person name="Spormann A.M."/>
            <person name="Op den Camp H."/>
            <person name="Overmann J."/>
            <person name="Amann R."/>
            <person name="Jetten M.S.M."/>
            <person name="Mascher T."/>
            <person name="Medema M.H."/>
            <person name="Devos D.P."/>
            <person name="Kaster A.-K."/>
            <person name="Ovreas L."/>
            <person name="Rohde M."/>
            <person name="Galperin M.Y."/>
            <person name="Jogler C."/>
        </authorList>
    </citation>
    <scope>NUCLEOTIDE SEQUENCE [LARGE SCALE GENOMIC DNA]</scope>
    <source>
        <strain evidence="1 2">K22_7</strain>
    </source>
</reference>
<dbReference type="AlphaFoldDB" id="A0A517N758"/>
<dbReference type="KEGG" id="rlc:K227x_12070"/>
<dbReference type="Proteomes" id="UP000318538">
    <property type="component" value="Chromosome"/>
</dbReference>
<protein>
    <submittedName>
        <fullName evidence="1">Uncharacterized protein</fullName>
    </submittedName>
</protein>
<proteinExistence type="predicted"/>
<accession>A0A517N758</accession>
<gene>
    <name evidence="1" type="ORF">K227x_12070</name>
</gene>
<evidence type="ECO:0000313" key="2">
    <source>
        <dbReference type="Proteomes" id="UP000318538"/>
    </source>
</evidence>
<name>A0A517N758_9BACT</name>
<organism evidence="1 2">
    <name type="scientific">Rubripirellula lacrimiformis</name>
    <dbReference type="NCBI Taxonomy" id="1930273"/>
    <lineage>
        <taxon>Bacteria</taxon>
        <taxon>Pseudomonadati</taxon>
        <taxon>Planctomycetota</taxon>
        <taxon>Planctomycetia</taxon>
        <taxon>Pirellulales</taxon>
        <taxon>Pirellulaceae</taxon>
        <taxon>Rubripirellula</taxon>
    </lineage>
</organism>
<evidence type="ECO:0000313" key="1">
    <source>
        <dbReference type="EMBL" id="QDT02828.1"/>
    </source>
</evidence>
<sequence length="83" mass="8853">MHRKPDQHCSLATVGHVVCLRVHLRTVIGVNIVTTGPRVSIVGITACQPAVELVFTADGRLTGHLCGLPIWYGVVKEGTGRAI</sequence>
<keyword evidence="2" id="KW-1185">Reference proteome</keyword>
<dbReference type="EMBL" id="CP036525">
    <property type="protein sequence ID" value="QDT02828.1"/>
    <property type="molecule type" value="Genomic_DNA"/>
</dbReference>